<dbReference type="RefSeq" id="XP_003053243.1">
    <property type="nucleotide sequence ID" value="XM_003053197.1"/>
</dbReference>
<dbReference type="InParanoid" id="C7YMY8"/>
<keyword evidence="3" id="KW-1185">Reference proteome</keyword>
<dbReference type="GeneID" id="9671277"/>
<evidence type="ECO:0008006" key="4">
    <source>
        <dbReference type="Google" id="ProtNLM"/>
    </source>
</evidence>
<accession>C7YMY8</accession>
<dbReference type="PANTHER" id="PTHR37538">
    <property type="entry name" value="BTB DOMAIN-CONTAINING PROTEIN"/>
    <property type="match status" value="1"/>
</dbReference>
<dbReference type="EMBL" id="GG698897">
    <property type="protein sequence ID" value="EEU47530.1"/>
    <property type="molecule type" value="Genomic_DNA"/>
</dbReference>
<organism evidence="2 3">
    <name type="scientific">Fusarium vanettenii (strain ATCC MYA-4622 / CBS 123669 / FGSC 9596 / NRRL 45880 / 77-13-4)</name>
    <name type="common">Fusarium solani subsp. pisi</name>
    <dbReference type="NCBI Taxonomy" id="660122"/>
    <lineage>
        <taxon>Eukaryota</taxon>
        <taxon>Fungi</taxon>
        <taxon>Dikarya</taxon>
        <taxon>Ascomycota</taxon>
        <taxon>Pezizomycotina</taxon>
        <taxon>Sordariomycetes</taxon>
        <taxon>Hypocreomycetidae</taxon>
        <taxon>Hypocreales</taxon>
        <taxon>Nectriaceae</taxon>
        <taxon>Fusarium</taxon>
        <taxon>Fusarium solani species complex</taxon>
        <taxon>Fusarium vanettenii</taxon>
    </lineage>
</organism>
<dbReference type="KEGG" id="nhe:NECHADRAFT_78044"/>
<dbReference type="OrthoDB" id="3594103at2759"/>
<dbReference type="AlphaFoldDB" id="C7YMY8"/>
<dbReference type="PANTHER" id="PTHR37538:SF4">
    <property type="entry name" value="PITSLRE SERINE_THREONINE-PROTEIN KINASE CDC2L1"/>
    <property type="match status" value="1"/>
</dbReference>
<dbReference type="VEuPathDB" id="FungiDB:NECHADRAFT_78044"/>
<dbReference type="HOGENOM" id="CLU_1250978_0_0_1"/>
<reference evidence="2 3" key="1">
    <citation type="journal article" date="2009" name="PLoS Genet.">
        <title>The genome of Nectria haematococca: contribution of supernumerary chromosomes to gene expansion.</title>
        <authorList>
            <person name="Coleman J.J."/>
            <person name="Rounsley S.D."/>
            <person name="Rodriguez-Carres M."/>
            <person name="Kuo A."/>
            <person name="Wasmann C.C."/>
            <person name="Grimwood J."/>
            <person name="Schmutz J."/>
            <person name="Taga M."/>
            <person name="White G.J."/>
            <person name="Zhou S."/>
            <person name="Schwartz D.C."/>
            <person name="Freitag M."/>
            <person name="Ma L.J."/>
            <person name="Danchin E.G."/>
            <person name="Henrissat B."/>
            <person name="Coutinho P.M."/>
            <person name="Nelson D.R."/>
            <person name="Straney D."/>
            <person name="Napoli C.A."/>
            <person name="Barker B.M."/>
            <person name="Gribskov M."/>
            <person name="Rep M."/>
            <person name="Kroken S."/>
            <person name="Molnar I."/>
            <person name="Rensing C."/>
            <person name="Kennell J.C."/>
            <person name="Zamora J."/>
            <person name="Farman M.L."/>
            <person name="Selker E.U."/>
            <person name="Salamov A."/>
            <person name="Shapiro H."/>
            <person name="Pangilinan J."/>
            <person name="Lindquist E."/>
            <person name="Lamers C."/>
            <person name="Grigoriev I.V."/>
            <person name="Geiser D.M."/>
            <person name="Covert S.F."/>
            <person name="Temporini E."/>
            <person name="Vanetten H.D."/>
        </authorList>
    </citation>
    <scope>NUCLEOTIDE SEQUENCE [LARGE SCALE GENOMIC DNA]</scope>
    <source>
        <strain evidence="3">ATCC MYA-4622 / CBS 123669 / FGSC 9596 / NRRL 45880 / 77-13-4</strain>
    </source>
</reference>
<name>C7YMY8_FUSV7</name>
<gene>
    <name evidence="2" type="ORF">NECHADRAFT_78044</name>
</gene>
<dbReference type="STRING" id="660122.C7YMY8"/>
<evidence type="ECO:0000313" key="3">
    <source>
        <dbReference type="Proteomes" id="UP000005206"/>
    </source>
</evidence>
<feature type="region of interest" description="Disordered" evidence="1">
    <location>
        <begin position="1"/>
        <end position="25"/>
    </location>
</feature>
<sequence>MYRAHVEPPQLEGMPSQSSGELPSDSPYYGTMLKIEFMGGVKARVHREVINKHPDLAARFHELPPNEPLKLLDVPGRVGHTIVHYLFTGTYQALPVPPGDVAETPKGMLVETLQVYFEAVNLGLEDLGSLAGAVITEQCQGMSFASLIKVLDDEFDTLTGHETWLIKYLADRATMDSEQVTEEDIQKFRTALGDQCGVIDILLEGIMKLKFRLQSSQAMAV</sequence>
<evidence type="ECO:0000256" key="1">
    <source>
        <dbReference type="SAM" id="MobiDB-lite"/>
    </source>
</evidence>
<dbReference type="eggNOG" id="ENOG502RKWM">
    <property type="taxonomic scope" value="Eukaryota"/>
</dbReference>
<dbReference type="Proteomes" id="UP000005206">
    <property type="component" value="Chromosome 3"/>
</dbReference>
<proteinExistence type="predicted"/>
<protein>
    <recommendedName>
        <fullName evidence="4">BTB domain-containing protein</fullName>
    </recommendedName>
</protein>
<evidence type="ECO:0000313" key="2">
    <source>
        <dbReference type="EMBL" id="EEU47530.1"/>
    </source>
</evidence>